<gene>
    <name evidence="1" type="ORF">HPP92_002738</name>
</gene>
<proteinExistence type="predicted"/>
<organism evidence="1 2">
    <name type="scientific">Vanilla planifolia</name>
    <name type="common">Vanilla</name>
    <dbReference type="NCBI Taxonomy" id="51239"/>
    <lineage>
        <taxon>Eukaryota</taxon>
        <taxon>Viridiplantae</taxon>
        <taxon>Streptophyta</taxon>
        <taxon>Embryophyta</taxon>
        <taxon>Tracheophyta</taxon>
        <taxon>Spermatophyta</taxon>
        <taxon>Magnoliopsida</taxon>
        <taxon>Liliopsida</taxon>
        <taxon>Asparagales</taxon>
        <taxon>Orchidaceae</taxon>
        <taxon>Vanilloideae</taxon>
        <taxon>Vanilleae</taxon>
        <taxon>Vanilla</taxon>
    </lineage>
</organism>
<dbReference type="EMBL" id="JADCNM010000001">
    <property type="protein sequence ID" value="KAG0502666.1"/>
    <property type="molecule type" value="Genomic_DNA"/>
</dbReference>
<evidence type="ECO:0000313" key="1">
    <source>
        <dbReference type="EMBL" id="KAG0502666.1"/>
    </source>
</evidence>
<dbReference type="Proteomes" id="UP000639772">
    <property type="component" value="Chromosome 1"/>
</dbReference>
<dbReference type="PANTHER" id="PTHR33696:SF1">
    <property type="entry name" value="T22J18.15"/>
    <property type="match status" value="1"/>
</dbReference>
<dbReference type="OrthoDB" id="1925896at2759"/>
<comment type="caution">
    <text evidence="1">The sequence shown here is derived from an EMBL/GenBank/DDBJ whole genome shotgun (WGS) entry which is preliminary data.</text>
</comment>
<dbReference type="InterPro" id="IPR007789">
    <property type="entry name" value="DUF688"/>
</dbReference>
<protein>
    <submittedName>
        <fullName evidence="1">Uncharacterized protein</fullName>
    </submittedName>
</protein>
<evidence type="ECO:0000313" key="2">
    <source>
        <dbReference type="Proteomes" id="UP000639772"/>
    </source>
</evidence>
<accession>A0A835SAD2</accession>
<dbReference type="AlphaFoldDB" id="A0A835SAD2"/>
<name>A0A835SAD2_VANPL</name>
<dbReference type="PANTHER" id="PTHR33696">
    <property type="entry name" value="T22J18.15-RELATED"/>
    <property type="match status" value="1"/>
</dbReference>
<reference evidence="1 2" key="1">
    <citation type="journal article" date="2020" name="Nat. Food">
        <title>A phased Vanilla planifolia genome enables genetic improvement of flavour and production.</title>
        <authorList>
            <person name="Hasing T."/>
            <person name="Tang H."/>
            <person name="Brym M."/>
            <person name="Khazi F."/>
            <person name="Huang T."/>
            <person name="Chambers A.H."/>
        </authorList>
    </citation>
    <scope>NUCLEOTIDE SEQUENCE [LARGE SCALE GENOMIC DNA]</scope>
    <source>
        <tissue evidence="1">Leaf</tissue>
    </source>
</reference>
<sequence length="201" mass="22599">MVDQLNLRFPVNLIPSTTRSRCRLTEQLMKKTTYPFSFAVGELPKNSALPLPQRSQYFPSPFRPSSSSSTSIPFLWEHKPGIPKFPRKCDTYLHADRIPIPPPIRFRGFSPTKKKRSEESIDADPFAVALVECTKDPPAADPELEKFLRQSAAAARRRKSASLVDAGGFSLLGLYSFCKACCVVDTAVYVPRSVFRNRRFG</sequence>
<dbReference type="Pfam" id="PF05097">
    <property type="entry name" value="DUF688"/>
    <property type="match status" value="1"/>
</dbReference>